<feature type="region of interest" description="Disordered" evidence="1">
    <location>
        <begin position="84"/>
        <end position="116"/>
    </location>
</feature>
<keyword evidence="3" id="KW-1185">Reference proteome</keyword>
<accession>A0A5C3P554</accession>
<organism evidence="2 3">
    <name type="scientific">Polyporus arcularius HHB13444</name>
    <dbReference type="NCBI Taxonomy" id="1314778"/>
    <lineage>
        <taxon>Eukaryota</taxon>
        <taxon>Fungi</taxon>
        <taxon>Dikarya</taxon>
        <taxon>Basidiomycota</taxon>
        <taxon>Agaricomycotina</taxon>
        <taxon>Agaricomycetes</taxon>
        <taxon>Polyporales</taxon>
        <taxon>Polyporaceae</taxon>
        <taxon>Polyporus</taxon>
    </lineage>
</organism>
<feature type="compositionally biased region" description="Basic and acidic residues" evidence="1">
    <location>
        <begin position="85"/>
        <end position="101"/>
    </location>
</feature>
<feature type="region of interest" description="Disordered" evidence="1">
    <location>
        <begin position="1"/>
        <end position="58"/>
    </location>
</feature>
<sequence>MLVGPRAAGARSALRKERHSDALAQRRPQIARSQQQRGSHSRRLTPRRPAPPQLEPPPELLRYLYYTLPSPPHRRTVHRLLTQRPRVEQLEGRAHPPEDRPSSLMVVSTRECNPAW</sequence>
<proteinExistence type="predicted"/>
<dbReference type="EMBL" id="ML211395">
    <property type="protein sequence ID" value="TFK83410.1"/>
    <property type="molecule type" value="Genomic_DNA"/>
</dbReference>
<protein>
    <submittedName>
        <fullName evidence="2">Uncharacterized protein</fullName>
    </submittedName>
</protein>
<feature type="compositionally biased region" description="Pro residues" evidence="1">
    <location>
        <begin position="48"/>
        <end position="58"/>
    </location>
</feature>
<reference evidence="2 3" key="1">
    <citation type="journal article" date="2019" name="Nat. Ecol. Evol.">
        <title>Megaphylogeny resolves global patterns of mushroom evolution.</title>
        <authorList>
            <person name="Varga T."/>
            <person name="Krizsan K."/>
            <person name="Foldi C."/>
            <person name="Dima B."/>
            <person name="Sanchez-Garcia M."/>
            <person name="Sanchez-Ramirez S."/>
            <person name="Szollosi G.J."/>
            <person name="Szarkandi J.G."/>
            <person name="Papp V."/>
            <person name="Albert L."/>
            <person name="Andreopoulos W."/>
            <person name="Angelini C."/>
            <person name="Antonin V."/>
            <person name="Barry K.W."/>
            <person name="Bougher N.L."/>
            <person name="Buchanan P."/>
            <person name="Buyck B."/>
            <person name="Bense V."/>
            <person name="Catcheside P."/>
            <person name="Chovatia M."/>
            <person name="Cooper J."/>
            <person name="Damon W."/>
            <person name="Desjardin D."/>
            <person name="Finy P."/>
            <person name="Geml J."/>
            <person name="Haridas S."/>
            <person name="Hughes K."/>
            <person name="Justo A."/>
            <person name="Karasinski D."/>
            <person name="Kautmanova I."/>
            <person name="Kiss B."/>
            <person name="Kocsube S."/>
            <person name="Kotiranta H."/>
            <person name="LaButti K.M."/>
            <person name="Lechner B.E."/>
            <person name="Liimatainen K."/>
            <person name="Lipzen A."/>
            <person name="Lukacs Z."/>
            <person name="Mihaltcheva S."/>
            <person name="Morgado L.N."/>
            <person name="Niskanen T."/>
            <person name="Noordeloos M.E."/>
            <person name="Ohm R.A."/>
            <person name="Ortiz-Santana B."/>
            <person name="Ovrebo C."/>
            <person name="Racz N."/>
            <person name="Riley R."/>
            <person name="Savchenko A."/>
            <person name="Shiryaev A."/>
            <person name="Soop K."/>
            <person name="Spirin V."/>
            <person name="Szebenyi C."/>
            <person name="Tomsovsky M."/>
            <person name="Tulloss R.E."/>
            <person name="Uehling J."/>
            <person name="Grigoriev I.V."/>
            <person name="Vagvolgyi C."/>
            <person name="Papp T."/>
            <person name="Martin F.M."/>
            <person name="Miettinen O."/>
            <person name="Hibbett D.S."/>
            <person name="Nagy L.G."/>
        </authorList>
    </citation>
    <scope>NUCLEOTIDE SEQUENCE [LARGE SCALE GENOMIC DNA]</scope>
    <source>
        <strain evidence="2 3">HHB13444</strain>
    </source>
</reference>
<name>A0A5C3P554_9APHY</name>
<evidence type="ECO:0000256" key="1">
    <source>
        <dbReference type="SAM" id="MobiDB-lite"/>
    </source>
</evidence>
<dbReference type="AlphaFoldDB" id="A0A5C3P554"/>
<evidence type="ECO:0000313" key="2">
    <source>
        <dbReference type="EMBL" id="TFK83410.1"/>
    </source>
</evidence>
<dbReference type="Proteomes" id="UP000308197">
    <property type="component" value="Unassembled WGS sequence"/>
</dbReference>
<gene>
    <name evidence="2" type="ORF">K466DRAFT_263459</name>
</gene>
<evidence type="ECO:0000313" key="3">
    <source>
        <dbReference type="Proteomes" id="UP000308197"/>
    </source>
</evidence>
<dbReference type="InParanoid" id="A0A5C3P554"/>